<dbReference type="OrthoDB" id="9803476at2"/>
<proteinExistence type="inferred from homology"/>
<dbReference type="Pfam" id="PF08327">
    <property type="entry name" value="AHSA1"/>
    <property type="match status" value="1"/>
</dbReference>
<dbReference type="AlphaFoldDB" id="A0A6B8RNZ8"/>
<dbReference type="InterPro" id="IPR023393">
    <property type="entry name" value="START-like_dom_sf"/>
</dbReference>
<name>A0A6B8RNZ8_9BACL</name>
<dbReference type="Proteomes" id="UP000426246">
    <property type="component" value="Chromosome"/>
</dbReference>
<dbReference type="KEGG" id="ppsc:EHS13_22855"/>
<accession>A0A6B8RNZ8</accession>
<evidence type="ECO:0000313" key="4">
    <source>
        <dbReference type="EMBL" id="QGQ97524.1"/>
    </source>
</evidence>
<dbReference type="InterPro" id="IPR013538">
    <property type="entry name" value="ASHA1/2-like_C"/>
</dbReference>
<dbReference type="EMBL" id="CP034235">
    <property type="protein sequence ID" value="QGQ97524.1"/>
    <property type="molecule type" value="Genomic_DNA"/>
</dbReference>
<comment type="similarity">
    <text evidence="1">Belongs to the AHA1 family.</text>
</comment>
<dbReference type="RefSeq" id="WP_155702629.1">
    <property type="nucleotide sequence ID" value="NZ_CP034235.1"/>
</dbReference>
<dbReference type="Gene3D" id="3.30.530.20">
    <property type="match status" value="1"/>
</dbReference>
<evidence type="ECO:0000256" key="2">
    <source>
        <dbReference type="SAM" id="MobiDB-lite"/>
    </source>
</evidence>
<evidence type="ECO:0000313" key="5">
    <source>
        <dbReference type="Proteomes" id="UP000426246"/>
    </source>
</evidence>
<evidence type="ECO:0000256" key="1">
    <source>
        <dbReference type="ARBA" id="ARBA00006817"/>
    </source>
</evidence>
<evidence type="ECO:0000259" key="3">
    <source>
        <dbReference type="Pfam" id="PF08327"/>
    </source>
</evidence>
<dbReference type="CDD" id="cd08900">
    <property type="entry name" value="SRPBCC_CalC_Aha1-like_7"/>
    <property type="match status" value="1"/>
</dbReference>
<dbReference type="SUPFAM" id="SSF55961">
    <property type="entry name" value="Bet v1-like"/>
    <property type="match status" value="1"/>
</dbReference>
<gene>
    <name evidence="4" type="ORF">EHS13_22855</name>
</gene>
<feature type="region of interest" description="Disordered" evidence="2">
    <location>
        <begin position="145"/>
        <end position="166"/>
    </location>
</feature>
<reference evidence="5" key="1">
    <citation type="submission" date="2018-11" db="EMBL/GenBank/DDBJ databases">
        <title>Complete genome sequence of Paenibacillus sp. ML311-T8.</title>
        <authorList>
            <person name="Nam Y.-D."/>
            <person name="Kang J."/>
            <person name="Chung W.-H."/>
            <person name="Park Y.S."/>
        </authorList>
    </citation>
    <scope>NUCLEOTIDE SEQUENCE [LARGE SCALE GENOMIC DNA]</scope>
    <source>
        <strain evidence="5">ML311-T8</strain>
    </source>
</reference>
<feature type="domain" description="Activator of Hsp90 ATPase homologue 1/2-like C-terminal" evidence="3">
    <location>
        <begin position="19"/>
        <end position="144"/>
    </location>
</feature>
<keyword evidence="5" id="KW-1185">Reference proteome</keyword>
<sequence length="166" mass="18845">MNEHSVKHATFSIERVYATTPNRVFAAWSDPTKKASWFQQADEFDFQVGGRELNHGGPPGGPIYTFDAHYQEIVQDKRIVYTYSMDMTKTRISVSVVTVEMEATDSGTRLIFTEQGVFLDGHDTPEIREEGTNLMLDKLGEWLENEEPKSKGSNETIHTRIIDAQT</sequence>
<organism evidence="4 5">
    <name type="scientific">Paenibacillus psychroresistens</name>
    <dbReference type="NCBI Taxonomy" id="1778678"/>
    <lineage>
        <taxon>Bacteria</taxon>
        <taxon>Bacillati</taxon>
        <taxon>Bacillota</taxon>
        <taxon>Bacilli</taxon>
        <taxon>Bacillales</taxon>
        <taxon>Paenibacillaceae</taxon>
        <taxon>Paenibacillus</taxon>
    </lineage>
</organism>
<protein>
    <submittedName>
        <fullName evidence="4">Polyketide cyclase</fullName>
    </submittedName>
</protein>